<feature type="compositionally biased region" description="Acidic residues" evidence="1">
    <location>
        <begin position="94"/>
        <end position="108"/>
    </location>
</feature>
<feature type="signal peptide" evidence="3">
    <location>
        <begin position="1"/>
        <end position="29"/>
    </location>
</feature>
<feature type="compositionally biased region" description="Low complexity" evidence="1">
    <location>
        <begin position="262"/>
        <end position="284"/>
    </location>
</feature>
<proteinExistence type="predicted"/>
<dbReference type="EMBL" id="CP159534">
    <property type="protein sequence ID" value="XCJ72711.1"/>
    <property type="molecule type" value="Genomic_DNA"/>
</dbReference>
<keyword evidence="2" id="KW-0472">Membrane</keyword>
<dbReference type="InterPro" id="IPR006311">
    <property type="entry name" value="TAT_signal"/>
</dbReference>
<keyword evidence="2" id="KW-1133">Transmembrane helix</keyword>
<dbReference type="PROSITE" id="PS51318">
    <property type="entry name" value="TAT"/>
    <property type="match status" value="1"/>
</dbReference>
<keyword evidence="3" id="KW-0732">Signal</keyword>
<evidence type="ECO:0000256" key="3">
    <source>
        <dbReference type="SAM" id="SignalP"/>
    </source>
</evidence>
<feature type="chain" id="PRO_5043459581" evidence="3">
    <location>
        <begin position="30"/>
        <end position="334"/>
    </location>
</feature>
<organism evidence="4">
    <name type="scientific">Streptomyces tabacisoli</name>
    <dbReference type="NCBI Taxonomy" id="3156398"/>
    <lineage>
        <taxon>Bacteria</taxon>
        <taxon>Bacillati</taxon>
        <taxon>Actinomycetota</taxon>
        <taxon>Actinomycetes</taxon>
        <taxon>Kitasatosporales</taxon>
        <taxon>Streptomycetaceae</taxon>
        <taxon>Streptomyces</taxon>
    </lineage>
</organism>
<evidence type="ECO:0000313" key="4">
    <source>
        <dbReference type="EMBL" id="XCJ72711.1"/>
    </source>
</evidence>
<evidence type="ECO:0000256" key="2">
    <source>
        <dbReference type="SAM" id="Phobius"/>
    </source>
</evidence>
<dbReference type="RefSeq" id="WP_353944233.1">
    <property type="nucleotide sequence ID" value="NZ_CP159534.1"/>
</dbReference>
<keyword evidence="2" id="KW-0812">Transmembrane</keyword>
<accession>A0AAU8IWB6</accession>
<feature type="transmembrane region" description="Helical" evidence="2">
    <location>
        <begin position="303"/>
        <end position="325"/>
    </location>
</feature>
<dbReference type="KEGG" id="stac:ABII15_23325"/>
<gene>
    <name evidence="4" type="ORF">ABII15_23325</name>
</gene>
<name>A0AAU8IWB6_9ACTN</name>
<evidence type="ECO:0000256" key="1">
    <source>
        <dbReference type="SAM" id="MobiDB-lite"/>
    </source>
</evidence>
<reference evidence="4" key="1">
    <citation type="submission" date="2024-06" db="EMBL/GenBank/DDBJ databases">
        <title>Streptomyces sp. strain HUAS MG91 genome sequences.</title>
        <authorList>
            <person name="Mo P."/>
        </authorList>
    </citation>
    <scope>NUCLEOTIDE SEQUENCE</scope>
    <source>
        <strain evidence="4">HUAS MG91</strain>
    </source>
</reference>
<sequence>MKLRRALVTAAATAAIAPIALLSAPGAFADETPATVSETTTTPSPETPESTPPAAETTPSDAGTTPAAEDSTPATKVTPAGIAPTEDPEKTPGEDTETPTDPADECTDHEDSPGTLADLRGLPSEIVAGSGWHGFTYRISNYTGKAFESWSADLIAFSYAYNGDDATETTRFLHVQWFDGSAWHGVDSGLEDTHESFGHGGPLAPGAHADIKLRIAVDAAAPAGLGASFAFATSVDADGVCGYSVPEDQEYNFEILPAATKPGKVPPATAAPKPSAKPSNTPAPQSSSTPLAGSLASTGSSSVLPTVGIVGGVAVLAGAGVVYSVRRRKVSDEA</sequence>
<feature type="compositionally biased region" description="Low complexity" evidence="1">
    <location>
        <begin position="30"/>
        <end position="60"/>
    </location>
</feature>
<dbReference type="AlphaFoldDB" id="A0AAU8IWB6"/>
<dbReference type="NCBIfam" id="TIGR01167">
    <property type="entry name" value="LPXTG_anchor"/>
    <property type="match status" value="1"/>
</dbReference>
<feature type="region of interest" description="Disordered" evidence="1">
    <location>
        <begin position="262"/>
        <end position="299"/>
    </location>
</feature>
<feature type="region of interest" description="Disordered" evidence="1">
    <location>
        <begin position="30"/>
        <end position="119"/>
    </location>
</feature>
<protein>
    <submittedName>
        <fullName evidence="4">LPXTG cell wall anchor domain-containing protein</fullName>
    </submittedName>
</protein>